<dbReference type="Gene3D" id="3.90.215.10">
    <property type="entry name" value="Gamma Fibrinogen, chain A, domain 1"/>
    <property type="match status" value="2"/>
</dbReference>
<dbReference type="InterPro" id="IPR036056">
    <property type="entry name" value="Fibrinogen-like_C"/>
</dbReference>
<dbReference type="InterPro" id="IPR050373">
    <property type="entry name" value="Fibrinogen_C-term_domain"/>
</dbReference>
<dbReference type="GO" id="GO:0005615">
    <property type="term" value="C:extracellular space"/>
    <property type="evidence" value="ECO:0007669"/>
    <property type="project" value="TreeGrafter"/>
</dbReference>
<reference evidence="4" key="1">
    <citation type="submission" date="2021-03" db="EMBL/GenBank/DDBJ databases">
        <authorList>
            <person name="Bekaert M."/>
        </authorList>
    </citation>
    <scope>NUCLEOTIDE SEQUENCE</scope>
</reference>
<feature type="domain" description="Apple" evidence="2">
    <location>
        <begin position="18"/>
        <end position="97"/>
    </location>
</feature>
<dbReference type="SMART" id="SM00186">
    <property type="entry name" value="FBG"/>
    <property type="match status" value="1"/>
</dbReference>
<dbReference type="AlphaFoldDB" id="A0A8S3S4U6"/>
<dbReference type="OrthoDB" id="7940501at2759"/>
<dbReference type="Pfam" id="PF00147">
    <property type="entry name" value="Fibrinogen_C"/>
    <property type="match status" value="1"/>
</dbReference>
<dbReference type="PROSITE" id="PS50948">
    <property type="entry name" value="PAN"/>
    <property type="match status" value="1"/>
</dbReference>
<dbReference type="SUPFAM" id="SSF56496">
    <property type="entry name" value="Fibrinogen C-terminal domain-like"/>
    <property type="match status" value="1"/>
</dbReference>
<evidence type="ECO:0000259" key="3">
    <source>
        <dbReference type="PROSITE" id="PS51406"/>
    </source>
</evidence>
<evidence type="ECO:0000313" key="4">
    <source>
        <dbReference type="EMBL" id="CAG2213424.1"/>
    </source>
</evidence>
<dbReference type="InterPro" id="IPR003609">
    <property type="entry name" value="Pan_app"/>
</dbReference>
<dbReference type="EMBL" id="CAJPWZ010001353">
    <property type="protein sequence ID" value="CAG2213424.1"/>
    <property type="molecule type" value="Genomic_DNA"/>
</dbReference>
<keyword evidence="5" id="KW-1185">Reference proteome</keyword>
<feature type="signal peptide" evidence="1">
    <location>
        <begin position="1"/>
        <end position="18"/>
    </location>
</feature>
<sequence>MLFMILAVLTLLQHGVACVYVKIESFDKQSGIQIISNVSIIETKFARTRVECAVLCTNDDNCCSASFLSALEQCEFTDACCPDTKQTKGAITIRKNCNQNVIPNRDCSDLPSGSKSGVYTIHPAAGNNISVFCDMETDNGGWTIGFMKDLQNAIYEIVLNTEIILQLTTCNDNIYLILKHKAYKVRFDFEAFTGETAYAIYDTFNVLDETTNYTLHISDYSGTAGDSMKDVDGTRTNGLMFSTRDRDNDMASNQRCGIYKRSGWWHAHCTWANINGIYNTNGDRSVHWKSWLGMKGLRKTKMMIKQKT</sequence>
<gene>
    <name evidence="4" type="ORF">MEDL_27343</name>
</gene>
<dbReference type="InterPro" id="IPR002181">
    <property type="entry name" value="Fibrinogen_a/b/g_C_dom"/>
</dbReference>
<protein>
    <recommendedName>
        <fullName evidence="6">Fibrinogen C-terminal domain-containing protein</fullName>
    </recommendedName>
</protein>
<organism evidence="4 5">
    <name type="scientific">Mytilus edulis</name>
    <name type="common">Blue mussel</name>
    <dbReference type="NCBI Taxonomy" id="6550"/>
    <lineage>
        <taxon>Eukaryota</taxon>
        <taxon>Metazoa</taxon>
        <taxon>Spiralia</taxon>
        <taxon>Lophotrochozoa</taxon>
        <taxon>Mollusca</taxon>
        <taxon>Bivalvia</taxon>
        <taxon>Autobranchia</taxon>
        <taxon>Pteriomorphia</taxon>
        <taxon>Mytilida</taxon>
        <taxon>Mytiloidea</taxon>
        <taxon>Mytilidae</taxon>
        <taxon>Mytilinae</taxon>
        <taxon>Mytilus</taxon>
    </lineage>
</organism>
<dbReference type="PROSITE" id="PS51406">
    <property type="entry name" value="FIBRINOGEN_C_2"/>
    <property type="match status" value="1"/>
</dbReference>
<dbReference type="PANTHER" id="PTHR19143">
    <property type="entry name" value="FIBRINOGEN/TENASCIN/ANGIOPOEITIN"/>
    <property type="match status" value="1"/>
</dbReference>
<name>A0A8S3S4U6_MYTED</name>
<evidence type="ECO:0008006" key="6">
    <source>
        <dbReference type="Google" id="ProtNLM"/>
    </source>
</evidence>
<feature type="chain" id="PRO_5035874302" description="Fibrinogen C-terminal domain-containing protein" evidence="1">
    <location>
        <begin position="19"/>
        <end position="308"/>
    </location>
</feature>
<evidence type="ECO:0000313" key="5">
    <source>
        <dbReference type="Proteomes" id="UP000683360"/>
    </source>
</evidence>
<feature type="domain" description="Fibrinogen C-terminal" evidence="3">
    <location>
        <begin position="98"/>
        <end position="308"/>
    </location>
</feature>
<dbReference type="Proteomes" id="UP000683360">
    <property type="component" value="Unassembled WGS sequence"/>
</dbReference>
<evidence type="ECO:0000256" key="1">
    <source>
        <dbReference type="SAM" id="SignalP"/>
    </source>
</evidence>
<proteinExistence type="predicted"/>
<keyword evidence="1" id="KW-0732">Signal</keyword>
<dbReference type="InterPro" id="IPR014716">
    <property type="entry name" value="Fibrinogen_a/b/g_C_1"/>
</dbReference>
<comment type="caution">
    <text evidence="4">The sequence shown here is derived from an EMBL/GenBank/DDBJ whole genome shotgun (WGS) entry which is preliminary data.</text>
</comment>
<accession>A0A8S3S4U6</accession>
<dbReference type="NCBIfam" id="NF040941">
    <property type="entry name" value="GGGWT_bact"/>
    <property type="match status" value="1"/>
</dbReference>
<evidence type="ECO:0000259" key="2">
    <source>
        <dbReference type="PROSITE" id="PS50948"/>
    </source>
</evidence>